<organism evidence="1">
    <name type="scientific">Rhizophora mucronata</name>
    <name type="common">Asiatic mangrove</name>
    <dbReference type="NCBI Taxonomy" id="61149"/>
    <lineage>
        <taxon>Eukaryota</taxon>
        <taxon>Viridiplantae</taxon>
        <taxon>Streptophyta</taxon>
        <taxon>Embryophyta</taxon>
        <taxon>Tracheophyta</taxon>
        <taxon>Spermatophyta</taxon>
        <taxon>Magnoliopsida</taxon>
        <taxon>eudicotyledons</taxon>
        <taxon>Gunneridae</taxon>
        <taxon>Pentapetalae</taxon>
        <taxon>rosids</taxon>
        <taxon>fabids</taxon>
        <taxon>Malpighiales</taxon>
        <taxon>Rhizophoraceae</taxon>
        <taxon>Rhizophora</taxon>
    </lineage>
</organism>
<evidence type="ECO:0000313" key="1">
    <source>
        <dbReference type="EMBL" id="MBW84736.1"/>
    </source>
</evidence>
<protein>
    <submittedName>
        <fullName evidence="1">Uncharacterized protein</fullName>
    </submittedName>
</protein>
<dbReference type="EMBL" id="GGEC01004253">
    <property type="protein sequence ID" value="MBW84736.1"/>
    <property type="molecule type" value="Transcribed_RNA"/>
</dbReference>
<dbReference type="AlphaFoldDB" id="A0A2P2IU45"/>
<name>A0A2P2IU45_RHIMU</name>
<accession>A0A2P2IU45</accession>
<sequence>MGPPLGSVIAESILLPEF</sequence>
<proteinExistence type="predicted"/>
<reference evidence="1" key="1">
    <citation type="submission" date="2018-02" db="EMBL/GenBank/DDBJ databases">
        <title>Rhizophora mucronata_Transcriptome.</title>
        <authorList>
            <person name="Meera S.P."/>
            <person name="Sreeshan A."/>
            <person name="Augustine A."/>
        </authorList>
    </citation>
    <scope>NUCLEOTIDE SEQUENCE</scope>
    <source>
        <tissue evidence="1">Leaf</tissue>
    </source>
</reference>